<dbReference type="AlphaFoldDB" id="A0AAN6YPB5"/>
<feature type="compositionally biased region" description="Acidic residues" evidence="1">
    <location>
        <begin position="339"/>
        <end position="348"/>
    </location>
</feature>
<sequence>MPRKLPKVDTNFTIFVDPSCRSPIEESSKAQRPVLNKMAQVPSPDINPAFEAPDAQKQPRLDGYPTLANDNMSHHEQELHPHHQMHSRNSSENTVQQDDDVFSDNGDRSNSSLGSVDGGRDDIQQENKAGRLLSNVSGISNFMHYDKEFVPIHRVTRQPFRTPSEIKAIQMLSPTASTFDASMSRLAKRQAANSTSPFPTVSRVGSPNAQYSPKGRSTPIRFKQKEAPLVLLHVTVLPLRWMWGDVLNGLDAVNGKALDDNGLPFIASEQLKTLRDSWRELQDRVNDNILERGILLPHPQNDFEVLEERVLEALELPVKRRARILECGHYLGPSNITSDLEDDSDDDSSTTSSVNEDHKKHWCTDCKSEIRFEHLGSKRVFRVKVFASNGLLKAGAWDACWNQMERVDVEVEPIVDSTLRSELEKLGAIELDFEEQRQQEATKEAEPEPVTLPTRKRAFTADHGPFMERPKSQQSRHFQMTIEEPSGISSRPGTARPATARPASVLETRRPMSSPKPVPVTPDHFNSSPSILHPPEILSPSRPRAHSRLHVELRTQSEERRVREEERLQGIYEDQISTEACDTTGSELDSSALAIITSMPSRSGSFHTANSTMHGMFDNQKEHRWFTREEPSFVDLLTETFRVGLNNAYTAFKDLRATLKAFGEEPRNVAIVILILLVLVISLGGRDKQDMAPAVYRHESTAAEHTASLPRVPVIDSALEPEVDVLATESVDSPAFVATELASGETHSGASKLTEAEKVRDSKAQQVLNPDLKTASRVDEQTMSPADLTTATPTAEGEAQSGLYWATYAPAIDAVNVYAPGRTCETGIEKQYAPTIRTVPYDVDHVVVGSETAIPAVKKKQPYEGPEPKS</sequence>
<feature type="region of interest" description="Disordered" evidence="1">
    <location>
        <begin position="190"/>
        <end position="217"/>
    </location>
</feature>
<gene>
    <name evidence="2" type="ORF">QBC38DRAFT_65461</name>
</gene>
<keyword evidence="3" id="KW-1185">Reference proteome</keyword>
<name>A0AAN6YPB5_9PEZI</name>
<feature type="compositionally biased region" description="Polar residues" evidence="1">
    <location>
        <begin position="87"/>
        <end position="96"/>
    </location>
</feature>
<feature type="compositionally biased region" description="Polar residues" evidence="1">
    <location>
        <begin position="781"/>
        <end position="793"/>
    </location>
</feature>
<evidence type="ECO:0000256" key="1">
    <source>
        <dbReference type="SAM" id="MobiDB-lite"/>
    </source>
</evidence>
<evidence type="ECO:0008006" key="4">
    <source>
        <dbReference type="Google" id="ProtNLM"/>
    </source>
</evidence>
<accession>A0AAN6YPB5</accession>
<feature type="compositionally biased region" description="Basic and acidic residues" evidence="1">
    <location>
        <begin position="72"/>
        <end position="81"/>
    </location>
</feature>
<feature type="compositionally biased region" description="Polar residues" evidence="1">
    <location>
        <begin position="191"/>
        <end position="211"/>
    </location>
</feature>
<dbReference type="Proteomes" id="UP001301958">
    <property type="component" value="Unassembled WGS sequence"/>
</dbReference>
<proteinExistence type="predicted"/>
<reference evidence="2" key="1">
    <citation type="journal article" date="2023" name="Mol. Phylogenet. Evol.">
        <title>Genome-scale phylogeny and comparative genomics of the fungal order Sordariales.</title>
        <authorList>
            <person name="Hensen N."/>
            <person name="Bonometti L."/>
            <person name="Westerberg I."/>
            <person name="Brannstrom I.O."/>
            <person name="Guillou S."/>
            <person name="Cros-Aarteil S."/>
            <person name="Calhoun S."/>
            <person name="Haridas S."/>
            <person name="Kuo A."/>
            <person name="Mondo S."/>
            <person name="Pangilinan J."/>
            <person name="Riley R."/>
            <person name="LaButti K."/>
            <person name="Andreopoulos B."/>
            <person name="Lipzen A."/>
            <person name="Chen C."/>
            <person name="Yan M."/>
            <person name="Daum C."/>
            <person name="Ng V."/>
            <person name="Clum A."/>
            <person name="Steindorff A."/>
            <person name="Ohm R.A."/>
            <person name="Martin F."/>
            <person name="Silar P."/>
            <person name="Natvig D.O."/>
            <person name="Lalanne C."/>
            <person name="Gautier V."/>
            <person name="Ament-Velasquez S.L."/>
            <person name="Kruys A."/>
            <person name="Hutchinson M.I."/>
            <person name="Powell A.J."/>
            <person name="Barry K."/>
            <person name="Miller A.N."/>
            <person name="Grigoriev I.V."/>
            <person name="Debuchy R."/>
            <person name="Gladieux P."/>
            <person name="Hiltunen Thoren M."/>
            <person name="Johannesson H."/>
        </authorList>
    </citation>
    <scope>NUCLEOTIDE SEQUENCE</scope>
    <source>
        <strain evidence="2">CBS 990.96</strain>
    </source>
</reference>
<protein>
    <recommendedName>
        <fullName evidence="4">Pathway-specific nitrogen regulator</fullName>
    </recommendedName>
</protein>
<dbReference type="EMBL" id="MU865447">
    <property type="protein sequence ID" value="KAK4222948.1"/>
    <property type="molecule type" value="Genomic_DNA"/>
</dbReference>
<feature type="region of interest" description="Disordered" evidence="1">
    <location>
        <begin position="485"/>
        <end position="546"/>
    </location>
</feature>
<feature type="region of interest" description="Disordered" evidence="1">
    <location>
        <begin position="20"/>
        <end position="122"/>
    </location>
</feature>
<feature type="compositionally biased region" description="Basic and acidic residues" evidence="1">
    <location>
        <begin position="754"/>
        <end position="763"/>
    </location>
</feature>
<feature type="region of interest" description="Disordered" evidence="1">
    <location>
        <begin position="336"/>
        <end position="358"/>
    </location>
</feature>
<organism evidence="2 3">
    <name type="scientific">Podospora fimiseda</name>
    <dbReference type="NCBI Taxonomy" id="252190"/>
    <lineage>
        <taxon>Eukaryota</taxon>
        <taxon>Fungi</taxon>
        <taxon>Dikarya</taxon>
        <taxon>Ascomycota</taxon>
        <taxon>Pezizomycotina</taxon>
        <taxon>Sordariomycetes</taxon>
        <taxon>Sordariomycetidae</taxon>
        <taxon>Sordariales</taxon>
        <taxon>Podosporaceae</taxon>
        <taxon>Podospora</taxon>
    </lineage>
</organism>
<evidence type="ECO:0000313" key="2">
    <source>
        <dbReference type="EMBL" id="KAK4222948.1"/>
    </source>
</evidence>
<comment type="caution">
    <text evidence="2">The sequence shown here is derived from an EMBL/GenBank/DDBJ whole genome shotgun (WGS) entry which is preliminary data.</text>
</comment>
<evidence type="ECO:0000313" key="3">
    <source>
        <dbReference type="Proteomes" id="UP001301958"/>
    </source>
</evidence>
<reference evidence="2" key="2">
    <citation type="submission" date="2023-05" db="EMBL/GenBank/DDBJ databases">
        <authorList>
            <consortium name="Lawrence Berkeley National Laboratory"/>
            <person name="Steindorff A."/>
            <person name="Hensen N."/>
            <person name="Bonometti L."/>
            <person name="Westerberg I."/>
            <person name="Brannstrom I.O."/>
            <person name="Guillou S."/>
            <person name="Cros-Aarteil S."/>
            <person name="Calhoun S."/>
            <person name="Haridas S."/>
            <person name="Kuo A."/>
            <person name="Mondo S."/>
            <person name="Pangilinan J."/>
            <person name="Riley R."/>
            <person name="Labutti K."/>
            <person name="Andreopoulos B."/>
            <person name="Lipzen A."/>
            <person name="Chen C."/>
            <person name="Yanf M."/>
            <person name="Daum C."/>
            <person name="Ng V."/>
            <person name="Clum A."/>
            <person name="Ohm R."/>
            <person name="Martin F."/>
            <person name="Silar P."/>
            <person name="Natvig D."/>
            <person name="Lalanne C."/>
            <person name="Gautier V."/>
            <person name="Ament-Velasquez S.L."/>
            <person name="Kruys A."/>
            <person name="Hutchinson M.I."/>
            <person name="Powell A.J."/>
            <person name="Barry K."/>
            <person name="Miller A.N."/>
            <person name="Grigoriev I.V."/>
            <person name="Debuchy R."/>
            <person name="Gladieux P."/>
            <person name="Thoren M.H."/>
            <person name="Johannesson H."/>
        </authorList>
    </citation>
    <scope>NUCLEOTIDE SEQUENCE</scope>
    <source>
        <strain evidence="2">CBS 990.96</strain>
    </source>
</reference>
<feature type="compositionally biased region" description="Low complexity" evidence="1">
    <location>
        <begin position="494"/>
        <end position="503"/>
    </location>
</feature>
<feature type="region of interest" description="Disordered" evidence="1">
    <location>
        <begin position="742"/>
        <end position="796"/>
    </location>
</feature>